<evidence type="ECO:0000256" key="1">
    <source>
        <dbReference type="ARBA" id="ARBA00009947"/>
    </source>
</evidence>
<gene>
    <name evidence="4" type="ORF">BDZ90DRAFT_276805</name>
</gene>
<dbReference type="Gene3D" id="3.30.1120.90">
    <property type="entry name" value="Nucleosome assembly protein"/>
    <property type="match status" value="1"/>
</dbReference>
<dbReference type="STRING" id="1569628.A0A316V002"/>
<evidence type="ECO:0000313" key="5">
    <source>
        <dbReference type="Proteomes" id="UP000245884"/>
    </source>
</evidence>
<evidence type="ECO:0000256" key="2">
    <source>
        <dbReference type="RuleBase" id="RU003876"/>
    </source>
</evidence>
<dbReference type="AlphaFoldDB" id="A0A316V002"/>
<comment type="similarity">
    <text evidence="1 2">Belongs to the nucleosome assembly protein (NAP) family.</text>
</comment>
<dbReference type="RefSeq" id="XP_025364950.1">
    <property type="nucleotide sequence ID" value="XM_025508957.1"/>
</dbReference>
<dbReference type="OrthoDB" id="19419at2759"/>
<feature type="compositionally biased region" description="Acidic residues" evidence="3">
    <location>
        <begin position="221"/>
        <end position="254"/>
    </location>
</feature>
<protein>
    <recommendedName>
        <fullName evidence="6">Nucleosome assembly protein</fullName>
    </recommendedName>
</protein>
<dbReference type="GeneID" id="37030780"/>
<proteinExistence type="inferred from homology"/>
<organism evidence="4 5">
    <name type="scientific">Jaminaea rosea</name>
    <dbReference type="NCBI Taxonomy" id="1569628"/>
    <lineage>
        <taxon>Eukaryota</taxon>
        <taxon>Fungi</taxon>
        <taxon>Dikarya</taxon>
        <taxon>Basidiomycota</taxon>
        <taxon>Ustilaginomycotina</taxon>
        <taxon>Exobasidiomycetes</taxon>
        <taxon>Microstromatales</taxon>
        <taxon>Microstromatales incertae sedis</taxon>
        <taxon>Jaminaea</taxon>
    </lineage>
</organism>
<feature type="region of interest" description="Disordered" evidence="3">
    <location>
        <begin position="221"/>
        <end position="268"/>
    </location>
</feature>
<dbReference type="InterPro" id="IPR002164">
    <property type="entry name" value="NAP_family"/>
</dbReference>
<dbReference type="InterPro" id="IPR037231">
    <property type="entry name" value="NAP-like_sf"/>
</dbReference>
<evidence type="ECO:0008006" key="6">
    <source>
        <dbReference type="Google" id="ProtNLM"/>
    </source>
</evidence>
<dbReference type="SUPFAM" id="SSF143113">
    <property type="entry name" value="NAP-like"/>
    <property type="match status" value="1"/>
</dbReference>
<name>A0A316V002_9BASI</name>
<dbReference type="GO" id="GO:0005634">
    <property type="term" value="C:nucleus"/>
    <property type="evidence" value="ECO:0007669"/>
    <property type="project" value="InterPro"/>
</dbReference>
<evidence type="ECO:0000313" key="4">
    <source>
        <dbReference type="EMBL" id="PWN30338.1"/>
    </source>
</evidence>
<reference evidence="4 5" key="1">
    <citation type="journal article" date="2018" name="Mol. Biol. Evol.">
        <title>Broad Genomic Sampling Reveals a Smut Pathogenic Ancestry of the Fungal Clade Ustilaginomycotina.</title>
        <authorList>
            <person name="Kijpornyongpan T."/>
            <person name="Mondo S.J."/>
            <person name="Barry K."/>
            <person name="Sandor L."/>
            <person name="Lee J."/>
            <person name="Lipzen A."/>
            <person name="Pangilinan J."/>
            <person name="LaButti K."/>
            <person name="Hainaut M."/>
            <person name="Henrissat B."/>
            <person name="Grigoriev I.V."/>
            <person name="Spatafora J.W."/>
            <person name="Aime M.C."/>
        </authorList>
    </citation>
    <scope>NUCLEOTIDE SEQUENCE [LARGE SCALE GENOMIC DNA]</scope>
    <source>
        <strain evidence="4 5">MCA 5214</strain>
    </source>
</reference>
<dbReference type="GO" id="GO:0006334">
    <property type="term" value="P:nucleosome assembly"/>
    <property type="evidence" value="ECO:0007669"/>
    <property type="project" value="InterPro"/>
</dbReference>
<dbReference type="Pfam" id="PF00956">
    <property type="entry name" value="NAP"/>
    <property type="match status" value="1"/>
</dbReference>
<keyword evidence="5" id="KW-1185">Reference proteome</keyword>
<dbReference type="Proteomes" id="UP000245884">
    <property type="component" value="Unassembled WGS sequence"/>
</dbReference>
<evidence type="ECO:0000256" key="3">
    <source>
        <dbReference type="SAM" id="MobiDB-lite"/>
    </source>
</evidence>
<sequence length="268" mass="30518">MSLQLVQNANEFPESSQKAIDSWKEDMAKADAEVLKLQEKLYAPLYEKRAEVISQIPDFWPKAIANCESLMPYFDDVDSPLITKIKNVKVTRPAEDPRGASITFEFHDNEFLAESSITKVFKPKADARPLGHEDFEWSEDLVPQTCSVKWTDDEHNLCKKKPTVEPKDEDDDNFEPGSFFSSFFESENPEIVNGIGQIIAQNFYPIAFDWYTGEAIGNYDDLDDFDVEDFDDEDEEDEEDDSEDDGAAEIDLDEKDGKPAAKKAKTQK</sequence>
<dbReference type="EMBL" id="KZ819662">
    <property type="protein sequence ID" value="PWN30338.1"/>
    <property type="molecule type" value="Genomic_DNA"/>
</dbReference>
<accession>A0A316V002</accession>
<dbReference type="PANTHER" id="PTHR11875">
    <property type="entry name" value="TESTIS-SPECIFIC Y-ENCODED PROTEIN"/>
    <property type="match status" value="1"/>
</dbReference>